<organism evidence="4 5">
    <name type="scientific">Natrinema salsiterrestre</name>
    <dbReference type="NCBI Taxonomy" id="2950540"/>
    <lineage>
        <taxon>Archaea</taxon>
        <taxon>Methanobacteriati</taxon>
        <taxon>Methanobacteriota</taxon>
        <taxon>Stenosarchaea group</taxon>
        <taxon>Halobacteria</taxon>
        <taxon>Halobacteriales</taxon>
        <taxon>Natrialbaceae</taxon>
        <taxon>Natrinema</taxon>
    </lineage>
</organism>
<dbReference type="Pfam" id="PF13193">
    <property type="entry name" value="AMP-binding_C"/>
    <property type="match status" value="1"/>
</dbReference>
<dbReference type="InterPro" id="IPR045851">
    <property type="entry name" value="AMP-bd_C_sf"/>
</dbReference>
<protein>
    <submittedName>
        <fullName evidence="4">Acyl--CoA ligase</fullName>
    </submittedName>
</protein>
<dbReference type="InterPro" id="IPR000873">
    <property type="entry name" value="AMP-dep_synth/lig_dom"/>
</dbReference>
<feature type="domain" description="AMP-binding enzyme C-terminal" evidence="3">
    <location>
        <begin position="468"/>
        <end position="542"/>
    </location>
</feature>
<keyword evidence="4" id="KW-0436">Ligase</keyword>
<reference evidence="4" key="1">
    <citation type="submission" date="2022-06" db="EMBL/GenBank/DDBJ databases">
        <title>Natrinema sp. a new haloarchaeum isolate from saline soil.</title>
        <authorList>
            <person name="Strakova D."/>
            <person name="Galisteo C."/>
            <person name="Sanchez-Porro C."/>
            <person name="Ventosa A."/>
        </authorList>
    </citation>
    <scope>NUCLEOTIDE SEQUENCE</scope>
    <source>
        <strain evidence="4">S1CR25-10</strain>
    </source>
</reference>
<evidence type="ECO:0000313" key="4">
    <source>
        <dbReference type="EMBL" id="MDF9744377.1"/>
    </source>
</evidence>
<dbReference type="AlphaFoldDB" id="A0A9Q4Q231"/>
<dbReference type="InterPro" id="IPR020845">
    <property type="entry name" value="AMP-binding_CS"/>
</dbReference>
<dbReference type="Gene3D" id="3.30.300.30">
    <property type="match status" value="1"/>
</dbReference>
<dbReference type="PROSITE" id="PS00455">
    <property type="entry name" value="AMP_BINDING"/>
    <property type="match status" value="1"/>
</dbReference>
<sequence length="561" mass="60953">MPRDEPLRSETYDRFGIPETLEPYPDQPVHRFLEDAASEYPEQGLVQFGERYSYPEVLADVDRLATALRERGVEKGSRVATILPTSVQFVVASNAISRAGGVHVPNDFLDAEGDLRDRLERSDPEVLIGRDEHRELVRSLTADLDIGDVILTSLDDYSANPPGDHETVDGAERLPTVLEETERAPPDVDFDAENDVHTVLFTGGTTGRPKGCLLTHRNLVANALQGVAVQSQLAELLRGSEAAVMALPMYHAYGYSITNCLLELALDVLLVPDARNTARMSDLIETHEPLVVFGVPTQFVDLADEELPAGVFGIAGSAPLANETKSAFEREAAGISQGYGLSEMSPLTHFDVHGVYDLLTGSSAETGFDHPTIGVPVPDTDVALRDVDTGAEIPLERAAAEELEGELLVTGPQRMKGYLDADSEPFDEEGYVATGDVAKVDSSGRFYVVDRVKHMINVSGLKVYSETVDEVLYGLEGVRRPATIGVPDPERPGSERVHVVIEPEPDADLTAADVVDHLEGEVPDYAMPAEVTFLESIPVTDMAKTDKETLRERVTSDAEPD</sequence>
<dbReference type="InterPro" id="IPR050237">
    <property type="entry name" value="ATP-dep_AMP-bd_enzyme"/>
</dbReference>
<feature type="domain" description="AMP-dependent synthetase/ligase" evidence="2">
    <location>
        <begin position="34"/>
        <end position="419"/>
    </location>
</feature>
<accession>A0A9Q4Q231</accession>
<evidence type="ECO:0000313" key="5">
    <source>
        <dbReference type="Proteomes" id="UP001154061"/>
    </source>
</evidence>
<dbReference type="SUPFAM" id="SSF56801">
    <property type="entry name" value="Acetyl-CoA synthetase-like"/>
    <property type="match status" value="1"/>
</dbReference>
<dbReference type="PANTHER" id="PTHR43767:SF10">
    <property type="entry name" value="SURFACTIN SYNTHASE SUBUNIT 1"/>
    <property type="match status" value="1"/>
</dbReference>
<keyword evidence="5" id="KW-1185">Reference proteome</keyword>
<proteinExistence type="predicted"/>
<dbReference type="Proteomes" id="UP001154061">
    <property type="component" value="Unassembled WGS sequence"/>
</dbReference>
<dbReference type="InterPro" id="IPR042099">
    <property type="entry name" value="ANL_N_sf"/>
</dbReference>
<dbReference type="PANTHER" id="PTHR43767">
    <property type="entry name" value="LONG-CHAIN-FATTY-ACID--COA LIGASE"/>
    <property type="match status" value="1"/>
</dbReference>
<dbReference type="Gene3D" id="3.40.50.12780">
    <property type="entry name" value="N-terminal domain of ligase-like"/>
    <property type="match status" value="1"/>
</dbReference>
<feature type="region of interest" description="Disordered" evidence="1">
    <location>
        <begin position="1"/>
        <end position="20"/>
    </location>
</feature>
<dbReference type="GO" id="GO:0016877">
    <property type="term" value="F:ligase activity, forming carbon-sulfur bonds"/>
    <property type="evidence" value="ECO:0007669"/>
    <property type="project" value="UniProtKB-ARBA"/>
</dbReference>
<evidence type="ECO:0000256" key="1">
    <source>
        <dbReference type="SAM" id="MobiDB-lite"/>
    </source>
</evidence>
<dbReference type="Pfam" id="PF00501">
    <property type="entry name" value="AMP-binding"/>
    <property type="match status" value="1"/>
</dbReference>
<evidence type="ECO:0000259" key="2">
    <source>
        <dbReference type="Pfam" id="PF00501"/>
    </source>
</evidence>
<feature type="compositionally biased region" description="Basic and acidic residues" evidence="1">
    <location>
        <begin position="1"/>
        <end position="13"/>
    </location>
</feature>
<evidence type="ECO:0000259" key="3">
    <source>
        <dbReference type="Pfam" id="PF13193"/>
    </source>
</evidence>
<dbReference type="RefSeq" id="WP_277519873.1">
    <property type="nucleotide sequence ID" value="NZ_JAMQOT010000001.1"/>
</dbReference>
<name>A0A9Q4Q231_9EURY</name>
<gene>
    <name evidence="4" type="ORF">NDI89_02150</name>
</gene>
<dbReference type="EMBL" id="JAMQOT010000001">
    <property type="protein sequence ID" value="MDF9744377.1"/>
    <property type="molecule type" value="Genomic_DNA"/>
</dbReference>
<comment type="caution">
    <text evidence="4">The sequence shown here is derived from an EMBL/GenBank/DDBJ whole genome shotgun (WGS) entry which is preliminary data.</text>
</comment>
<dbReference type="InterPro" id="IPR025110">
    <property type="entry name" value="AMP-bd_C"/>
</dbReference>